<protein>
    <submittedName>
        <fullName evidence="1">Uncharacterized protein</fullName>
    </submittedName>
</protein>
<evidence type="ECO:0000313" key="1">
    <source>
        <dbReference type="EMBL" id="GAU87303.1"/>
    </source>
</evidence>
<dbReference type="PROSITE" id="PS51257">
    <property type="entry name" value="PROKAR_LIPOPROTEIN"/>
    <property type="match status" value="1"/>
</dbReference>
<organism evidence="1 2">
    <name type="scientific">Ramazzottius varieornatus</name>
    <name type="common">Water bear</name>
    <name type="synonym">Tardigrade</name>
    <dbReference type="NCBI Taxonomy" id="947166"/>
    <lineage>
        <taxon>Eukaryota</taxon>
        <taxon>Metazoa</taxon>
        <taxon>Ecdysozoa</taxon>
        <taxon>Tardigrada</taxon>
        <taxon>Eutardigrada</taxon>
        <taxon>Parachela</taxon>
        <taxon>Hypsibioidea</taxon>
        <taxon>Ramazzottiidae</taxon>
        <taxon>Ramazzottius</taxon>
    </lineage>
</organism>
<reference evidence="1 2" key="1">
    <citation type="journal article" date="2016" name="Nat. Commun.">
        <title>Extremotolerant tardigrade genome and improved radiotolerance of human cultured cells by tardigrade-unique protein.</title>
        <authorList>
            <person name="Hashimoto T."/>
            <person name="Horikawa D.D."/>
            <person name="Saito Y."/>
            <person name="Kuwahara H."/>
            <person name="Kozuka-Hata H."/>
            <person name="Shin-I T."/>
            <person name="Minakuchi Y."/>
            <person name="Ohishi K."/>
            <person name="Motoyama A."/>
            <person name="Aizu T."/>
            <person name="Enomoto A."/>
            <person name="Kondo K."/>
            <person name="Tanaka S."/>
            <person name="Hara Y."/>
            <person name="Koshikawa S."/>
            <person name="Sagara H."/>
            <person name="Miura T."/>
            <person name="Yokobori S."/>
            <person name="Miyagawa K."/>
            <person name="Suzuki Y."/>
            <person name="Kubo T."/>
            <person name="Oyama M."/>
            <person name="Kohara Y."/>
            <person name="Fujiyama A."/>
            <person name="Arakawa K."/>
            <person name="Katayama T."/>
            <person name="Toyoda A."/>
            <person name="Kunieda T."/>
        </authorList>
    </citation>
    <scope>NUCLEOTIDE SEQUENCE [LARGE SCALE GENOMIC DNA]</scope>
    <source>
        <strain evidence="1 2">YOKOZUNA-1</strain>
    </source>
</reference>
<dbReference type="AlphaFoldDB" id="A0A1D1ULS8"/>
<gene>
    <name evidence="1" type="primary">RvY_00181</name>
    <name evidence="1" type="synonym">RvY_00181.2</name>
    <name evidence="1" type="ORF">RvY_00181-2</name>
</gene>
<dbReference type="Proteomes" id="UP000186922">
    <property type="component" value="Unassembled WGS sequence"/>
</dbReference>
<evidence type="ECO:0000313" key="2">
    <source>
        <dbReference type="Proteomes" id="UP000186922"/>
    </source>
</evidence>
<accession>A0A1D1ULS8</accession>
<proteinExistence type="predicted"/>
<dbReference type="EMBL" id="BDGG01000001">
    <property type="protein sequence ID" value="GAU87303.1"/>
    <property type="molecule type" value="Genomic_DNA"/>
</dbReference>
<keyword evidence="2" id="KW-1185">Reference proteome</keyword>
<comment type="caution">
    <text evidence="1">The sequence shown here is derived from an EMBL/GenBank/DDBJ whole genome shotgun (WGS) entry which is preliminary data.</text>
</comment>
<sequence>MGRVSRISVASIERDVVLGVVGLAVGCIDNKRLVSVSAVITTSVIPSVVVSVSVASVPVAGIQNDHLSTSTSSVVVAGRRVQFRLSYRGTVDQRRYCDQQDGAP</sequence>
<name>A0A1D1ULS8_RAMVA</name>